<evidence type="ECO:0000313" key="3">
    <source>
        <dbReference type="Proteomes" id="UP000184036"/>
    </source>
</evidence>
<proteinExistence type="predicted"/>
<dbReference type="RefSeq" id="WP_072988194.1">
    <property type="nucleotide sequence ID" value="NZ_FQWE01000002.1"/>
</dbReference>
<reference evidence="3" key="1">
    <citation type="submission" date="2016-11" db="EMBL/GenBank/DDBJ databases">
        <authorList>
            <person name="Varghese N."/>
            <person name="Submissions S."/>
        </authorList>
    </citation>
    <scope>NUCLEOTIDE SEQUENCE [LARGE SCALE GENOMIC DNA]</scope>
    <source>
        <strain evidence="3">DSM 19741</strain>
    </source>
</reference>
<feature type="signal peptide" evidence="1">
    <location>
        <begin position="1"/>
        <end position="19"/>
    </location>
</feature>
<keyword evidence="1" id="KW-0732">Signal</keyword>
<dbReference type="AlphaFoldDB" id="A0A1M5F6Y2"/>
<evidence type="ECO:0000313" key="2">
    <source>
        <dbReference type="EMBL" id="SHF87255.1"/>
    </source>
</evidence>
<sequence length="151" mass="17110">MIKKLLLSISLLFICNANAQLVNWNTDVMIAVTASKKDRKPLLILFTDSNSNKGRLDAQILNTLDFALWSRDNVILLRLDLTDDSVNEYLERNLSLKKAFAVQDLPEICFSRATIRKEKIIYELIDKIAFIPGGVKSWIASASEILSRPQD</sequence>
<dbReference type="OrthoDB" id="1372393at2"/>
<protein>
    <recommendedName>
        <fullName evidence="4">Protein disulfide-isomerase</fullName>
    </recommendedName>
</protein>
<dbReference type="EMBL" id="FQWE01000002">
    <property type="protein sequence ID" value="SHF87255.1"/>
    <property type="molecule type" value="Genomic_DNA"/>
</dbReference>
<name>A0A1M5F6Y2_9FLAO</name>
<evidence type="ECO:0008006" key="4">
    <source>
        <dbReference type="Google" id="ProtNLM"/>
    </source>
</evidence>
<gene>
    <name evidence="2" type="ORF">SAMN05444396_102177</name>
</gene>
<accession>A0A1M5F6Y2</accession>
<feature type="chain" id="PRO_5012047675" description="Protein disulfide-isomerase" evidence="1">
    <location>
        <begin position="20"/>
        <end position="151"/>
    </location>
</feature>
<keyword evidence="3" id="KW-1185">Reference proteome</keyword>
<dbReference type="STRING" id="271157.SAMN05444396_102177"/>
<organism evidence="2 3">
    <name type="scientific">Flavobacterium segetis</name>
    <dbReference type="NCBI Taxonomy" id="271157"/>
    <lineage>
        <taxon>Bacteria</taxon>
        <taxon>Pseudomonadati</taxon>
        <taxon>Bacteroidota</taxon>
        <taxon>Flavobacteriia</taxon>
        <taxon>Flavobacteriales</taxon>
        <taxon>Flavobacteriaceae</taxon>
        <taxon>Flavobacterium</taxon>
    </lineage>
</organism>
<dbReference type="Proteomes" id="UP000184036">
    <property type="component" value="Unassembled WGS sequence"/>
</dbReference>
<dbReference type="Gene3D" id="3.40.30.10">
    <property type="entry name" value="Glutaredoxin"/>
    <property type="match status" value="1"/>
</dbReference>
<evidence type="ECO:0000256" key="1">
    <source>
        <dbReference type="SAM" id="SignalP"/>
    </source>
</evidence>